<gene>
    <name evidence="3" type="ORF">SAMN04489867_1896</name>
</gene>
<evidence type="ECO:0000256" key="1">
    <source>
        <dbReference type="SAM" id="Phobius"/>
    </source>
</evidence>
<evidence type="ECO:0000259" key="2">
    <source>
        <dbReference type="Pfam" id="PF07811"/>
    </source>
</evidence>
<keyword evidence="1" id="KW-0472">Membrane</keyword>
<dbReference type="Proteomes" id="UP000199077">
    <property type="component" value="Chromosome I"/>
</dbReference>
<dbReference type="RefSeq" id="WP_231961544.1">
    <property type="nucleotide sequence ID" value="NZ_LT629711.1"/>
</dbReference>
<keyword evidence="4" id="KW-1185">Reference proteome</keyword>
<sequence>MRLSLRHPEGRQRRERGGSAVEAAIVTPVVVAMIFGIIEFGMLFKDYLGVQSAIRAGVRTASAEPRNSLFASDAVAKMREAGTVINPADVQELWVYKANPGNDYPFGFTNYSNCTTCVKFTWDSGTQKFIGSTTPTWAASSQNACTTSAGGPPDRVGVYLKVRHNAITGIIGNTSISEGSALFLEPFPALSGCKP</sequence>
<reference evidence="4" key="1">
    <citation type="submission" date="2016-10" db="EMBL/GenBank/DDBJ databases">
        <authorList>
            <person name="Varghese N."/>
            <person name="Submissions S."/>
        </authorList>
    </citation>
    <scope>NUCLEOTIDE SEQUENCE [LARGE SCALE GENOMIC DNA]</scope>
    <source>
        <strain evidence="4">DSM 22329</strain>
    </source>
</reference>
<organism evidence="3 4">
    <name type="scientific">Pedococcus dokdonensis</name>
    <dbReference type="NCBI Taxonomy" id="443156"/>
    <lineage>
        <taxon>Bacteria</taxon>
        <taxon>Bacillati</taxon>
        <taxon>Actinomycetota</taxon>
        <taxon>Actinomycetes</taxon>
        <taxon>Micrococcales</taxon>
        <taxon>Intrasporangiaceae</taxon>
        <taxon>Pedococcus</taxon>
    </lineage>
</organism>
<dbReference type="InterPro" id="IPR012495">
    <property type="entry name" value="TadE-like_dom"/>
</dbReference>
<protein>
    <submittedName>
        <fullName evidence="3">TadE-like protein</fullName>
    </submittedName>
</protein>
<dbReference type="STRING" id="443156.SAMN04489867_1896"/>
<keyword evidence="1" id="KW-0812">Transmembrane</keyword>
<proteinExistence type="predicted"/>
<accession>A0A1H0RAA4</accession>
<feature type="domain" description="TadE-like" evidence="2">
    <location>
        <begin position="17"/>
        <end position="59"/>
    </location>
</feature>
<dbReference type="Pfam" id="PF07811">
    <property type="entry name" value="TadE"/>
    <property type="match status" value="1"/>
</dbReference>
<name>A0A1H0RAA4_9MICO</name>
<evidence type="ECO:0000313" key="4">
    <source>
        <dbReference type="Proteomes" id="UP000199077"/>
    </source>
</evidence>
<evidence type="ECO:0000313" key="3">
    <source>
        <dbReference type="EMBL" id="SDP26457.1"/>
    </source>
</evidence>
<dbReference type="EMBL" id="LT629711">
    <property type="protein sequence ID" value="SDP26457.1"/>
    <property type="molecule type" value="Genomic_DNA"/>
</dbReference>
<dbReference type="AlphaFoldDB" id="A0A1H0RAA4"/>
<keyword evidence="1" id="KW-1133">Transmembrane helix</keyword>
<feature type="transmembrane region" description="Helical" evidence="1">
    <location>
        <begin position="21"/>
        <end position="44"/>
    </location>
</feature>